<proteinExistence type="predicted"/>
<dbReference type="OrthoDB" id="5679363at2"/>
<name>A0A1V3JKY6_9PAST</name>
<gene>
    <name evidence="2" type="ORF">BKL49_09060</name>
</gene>
<dbReference type="EMBL" id="MLHQ01000024">
    <property type="protein sequence ID" value="OOF57441.1"/>
    <property type="molecule type" value="Genomic_DNA"/>
</dbReference>
<evidence type="ECO:0008006" key="4">
    <source>
        <dbReference type="Google" id="ProtNLM"/>
    </source>
</evidence>
<organism evidence="2 3">
    <name type="scientific">Rodentibacter myodis</name>
    <dbReference type="NCBI Taxonomy" id="1907939"/>
    <lineage>
        <taxon>Bacteria</taxon>
        <taxon>Pseudomonadati</taxon>
        <taxon>Pseudomonadota</taxon>
        <taxon>Gammaproteobacteria</taxon>
        <taxon>Pasteurellales</taxon>
        <taxon>Pasteurellaceae</taxon>
        <taxon>Rodentibacter</taxon>
    </lineage>
</organism>
<dbReference type="AlphaFoldDB" id="A0A1V3JKY6"/>
<feature type="chain" id="PRO_5012911805" description="Competence protein ComD" evidence="1">
    <location>
        <begin position="20"/>
        <end position="128"/>
    </location>
</feature>
<evidence type="ECO:0000313" key="3">
    <source>
        <dbReference type="Proteomes" id="UP000188602"/>
    </source>
</evidence>
<accession>A0A1V3JKY6</accession>
<evidence type="ECO:0000256" key="1">
    <source>
        <dbReference type="SAM" id="SignalP"/>
    </source>
</evidence>
<keyword evidence="3" id="KW-1185">Reference proteome</keyword>
<protein>
    <recommendedName>
        <fullName evidence="4">Competence protein ComD</fullName>
    </recommendedName>
</protein>
<reference evidence="2 3" key="1">
    <citation type="submission" date="2016-10" db="EMBL/GenBank/DDBJ databases">
        <title>Rodentibacter gen. nov. and new species.</title>
        <authorList>
            <person name="Christensen H."/>
        </authorList>
    </citation>
    <scope>NUCLEOTIDE SEQUENCE [LARGE SCALE GENOMIC DNA]</scope>
    <source>
        <strain evidence="2 3">Ac151</strain>
    </source>
</reference>
<keyword evidence="1" id="KW-0732">Signal</keyword>
<comment type="caution">
    <text evidence="2">The sequence shown here is derived from an EMBL/GenBank/DDBJ whole genome shotgun (WGS) entry which is preliminary data.</text>
</comment>
<dbReference type="STRING" id="1907939.BKL49_09060"/>
<dbReference type="RefSeq" id="WP_077424735.1">
    <property type="nucleotide sequence ID" value="NZ_MLHQ01000024.1"/>
</dbReference>
<dbReference type="Proteomes" id="UP000188602">
    <property type="component" value="Unassembled WGS sequence"/>
</dbReference>
<sequence length="128" mass="14384">MHRFCVWLGCLFVCCTTTAADPFDRSQRQAAENARPQTTSQPTKCMFNESLLAAESTFEQLKLVGVVLYKKEPEALFLNNAQKLVIAKLGERLGAEGHLLRQIRKDGLSLAYSKPGQCEQTENVEMKF</sequence>
<evidence type="ECO:0000313" key="2">
    <source>
        <dbReference type="EMBL" id="OOF57441.1"/>
    </source>
</evidence>
<feature type="signal peptide" evidence="1">
    <location>
        <begin position="1"/>
        <end position="19"/>
    </location>
</feature>